<dbReference type="EMBL" id="AGWN01000001">
    <property type="protein sequence ID" value="EPD30946.1"/>
    <property type="molecule type" value="Genomic_DNA"/>
</dbReference>
<feature type="transmembrane region" description="Helical" evidence="1">
    <location>
        <begin position="21"/>
        <end position="48"/>
    </location>
</feature>
<keyword evidence="3" id="KW-1185">Reference proteome</keyword>
<feature type="transmembrane region" description="Helical" evidence="1">
    <location>
        <begin position="136"/>
        <end position="164"/>
    </location>
</feature>
<name>A0A9W5REM7_9ACTO</name>
<feature type="transmembrane region" description="Helical" evidence="1">
    <location>
        <begin position="176"/>
        <end position="196"/>
    </location>
</feature>
<feature type="transmembrane region" description="Helical" evidence="1">
    <location>
        <begin position="481"/>
        <end position="501"/>
    </location>
</feature>
<feature type="transmembrane region" description="Helical" evidence="1">
    <location>
        <begin position="104"/>
        <end position="130"/>
    </location>
</feature>
<accession>A0A9W5REM7</accession>
<feature type="transmembrane region" description="Helical" evidence="1">
    <location>
        <begin position="337"/>
        <end position="356"/>
    </location>
</feature>
<keyword evidence="1" id="KW-0472">Membrane</keyword>
<feature type="transmembrane region" description="Helical" evidence="1">
    <location>
        <begin position="362"/>
        <end position="385"/>
    </location>
</feature>
<comment type="caution">
    <text evidence="2">The sequence shown here is derived from an EMBL/GenBank/DDBJ whole genome shotgun (WGS) entry which is preliminary data.</text>
</comment>
<dbReference type="OrthoDB" id="3261041at2"/>
<dbReference type="AlphaFoldDB" id="A0A9W5REM7"/>
<dbReference type="Proteomes" id="UP000014387">
    <property type="component" value="Unassembled WGS sequence"/>
</dbReference>
<evidence type="ECO:0000313" key="2">
    <source>
        <dbReference type="EMBL" id="EPD30946.1"/>
    </source>
</evidence>
<feature type="transmembrane region" description="Helical" evidence="1">
    <location>
        <begin position="507"/>
        <end position="534"/>
    </location>
</feature>
<proteinExistence type="predicted"/>
<reference evidence="2 3" key="1">
    <citation type="submission" date="2013-05" db="EMBL/GenBank/DDBJ databases">
        <title>The Genome Sequence of Actinomyces europaeus ACS-120-V-COL10B.</title>
        <authorList>
            <consortium name="The Broad Institute Genomics Platform"/>
            <person name="Earl A."/>
            <person name="Ward D."/>
            <person name="Feldgarden M."/>
            <person name="Gevers D."/>
            <person name="Saerens B."/>
            <person name="Vaneechoutte M."/>
            <person name="Walker B."/>
            <person name="Young S."/>
            <person name="Zeng Q."/>
            <person name="Gargeya S."/>
            <person name="Fitzgerald M."/>
            <person name="Haas B."/>
            <person name="Abouelleil A."/>
            <person name="Allen A.W."/>
            <person name="Alvarado L."/>
            <person name="Arachchi H.M."/>
            <person name="Berlin A.M."/>
            <person name="Chapman S.B."/>
            <person name="Gainer-Dewar J."/>
            <person name="Goldberg J."/>
            <person name="Griggs A."/>
            <person name="Gujja S."/>
            <person name="Hansen M."/>
            <person name="Howarth C."/>
            <person name="Imamovic A."/>
            <person name="Ireland A."/>
            <person name="Larimer J."/>
            <person name="McCowan C."/>
            <person name="Murphy C."/>
            <person name="Pearson M."/>
            <person name="Poon T.W."/>
            <person name="Priest M."/>
            <person name="Roberts A."/>
            <person name="Saif S."/>
            <person name="Shea T."/>
            <person name="Sisk P."/>
            <person name="Sykes S."/>
            <person name="Wortman J."/>
            <person name="Nusbaum C."/>
            <person name="Birren B."/>
        </authorList>
    </citation>
    <scope>NUCLEOTIDE SEQUENCE [LARGE SCALE GENOMIC DNA]</scope>
    <source>
        <strain evidence="2 3">ACS-120-V-Col10b</strain>
    </source>
</reference>
<dbReference type="RefSeq" id="WP_016444058.1">
    <property type="nucleotide sequence ID" value="NZ_KE150266.1"/>
</dbReference>
<keyword evidence="1" id="KW-0812">Transmembrane</keyword>
<evidence type="ECO:0000256" key="1">
    <source>
        <dbReference type="SAM" id="Phobius"/>
    </source>
</evidence>
<feature type="transmembrane region" description="Helical" evidence="1">
    <location>
        <begin position="405"/>
        <end position="430"/>
    </location>
</feature>
<protein>
    <submittedName>
        <fullName evidence="2">Uncharacterized protein</fullName>
    </submittedName>
</protein>
<organism evidence="2 3">
    <name type="scientific">Gleimia europaea ACS-120-V-Col10b</name>
    <dbReference type="NCBI Taxonomy" id="883069"/>
    <lineage>
        <taxon>Bacteria</taxon>
        <taxon>Bacillati</taxon>
        <taxon>Actinomycetota</taxon>
        <taxon>Actinomycetes</taxon>
        <taxon>Actinomycetales</taxon>
        <taxon>Actinomycetaceae</taxon>
        <taxon>Gleimia</taxon>
    </lineage>
</organism>
<keyword evidence="1" id="KW-1133">Transmembrane helix</keyword>
<sequence>MVASIIGLKLRSMWNNLTQKWWKLVLVILATLYFGGFLGFILIAPLVILDAGLTTPFIQVAVLAGSAVGLAWVVAPVFGMGLDATTAPKSFAPYVAPTRSLSRALLYSSLAGPGGLITFLVFVAGTVGLFKVDQPLYGALSIVLMPFALLSLALVSQFLNFWFAARAEVSQGRRDMMQMVGVVLLVAVMWGFSYFMSTFAEGGIHFDFVTLANVAKWTPFAGIVSIPYLLVSGELIPALVQVAYAAAIFAFLGAGWHSLVRGEMVGRAHQLSSEAKQAVAAGQSVVDPALVTTETNNVAGLDTQLKSLNFWLKLGLNPPTAAIAARNLHMWVRDARLAPSLIIMIMMPILGLGFSLTPAGAATGWFMFVFTPLIFGQNTGMLISYDSTAYWMHVSAGVTGRADRFGRLFASLPALLVVSVFNGVLASIALPIGQSWFALTIGSFMLGLLVASIMSAVTGYRTFGVQPPGTSTMSTKGTANQMATMIGGIIVFLIGSLLMVPPVLAHIYLASIITSPAVYLLAMVWTLAISYAALRIGASLLERNQAAILQQIKSWPGH</sequence>
<feature type="transmembrane region" description="Helical" evidence="1">
    <location>
        <begin position="436"/>
        <end position="460"/>
    </location>
</feature>
<evidence type="ECO:0000313" key="3">
    <source>
        <dbReference type="Proteomes" id="UP000014387"/>
    </source>
</evidence>
<gene>
    <name evidence="2" type="ORF">HMPREF9238_00702</name>
</gene>
<feature type="transmembrane region" description="Helical" evidence="1">
    <location>
        <begin position="238"/>
        <end position="260"/>
    </location>
</feature>
<feature type="transmembrane region" description="Helical" evidence="1">
    <location>
        <begin position="60"/>
        <end position="83"/>
    </location>
</feature>